<evidence type="ECO:0000313" key="4">
    <source>
        <dbReference type="EMBL" id="KAJ8573206.1"/>
    </source>
</evidence>
<dbReference type="PANTHER" id="PTHR47942:SF16">
    <property type="entry name" value="PENTATRICOPEPTIDE REPEAT DOMAIN CONTAINING PROTEIN-RELATED"/>
    <property type="match status" value="1"/>
</dbReference>
<dbReference type="InterPro" id="IPR002885">
    <property type="entry name" value="PPR_rpt"/>
</dbReference>
<sequence>MKLATTTKSLLHLPTRPKSGIIVGFRHFSGELNDPNKPLPPPTEIVSLLKTTDHNDWISNSQLLEFLNTPPSPTSLLKLTRQLGSTEKALQFFEFFKTHSSSLSANPSSLSFTFQAILEQAMREEKSDAPRKLFQLFSFAKDEKIPLTINAATLLIRCFGRAKMLEESISVYNELDSNSRNTNVVNLLLDCLFRGGNSDYGFKVLDEMLKRDSGFPPNDSTIDIVLCALWKRNWVGRRMSLEEISGLLVSFFEHGVFLDDLWFTKLISRFCRSGKCDKAWDLLHDMMRLGGQVEASSFNALLSGLGRERDFQKMNLLMNEMKEKEIKPDVVTFGILINHLCKSYRIDEALQVFEKMGGSESDGILVKRDLVLYNTLIDGLCKVGKQEEGFKLMEKMRLESGYEPNTVTYNCLIDGFCKAGEIERSYELFDQMKKDGVVPNVITLNTLLNGLCKHGRVNTAMGLLTEMQEKGLKGNSITYTILITSFCSVNNIDRAMSLFNEVSENRCSPDAKVYYSLILGLCQARRMDDALCVASKAKEAGFGLDIICYNALIGGLCRKNKIDEAHKTLKDMEEAGIKPDRHTYNTLISYFSEKGQFETAHRVLKRMIDDGYLPNVVTYGALIHAYCLAGNLDEAMKIFQNMSSATNVPPNRVIYNILIDTLCKIDKVEDAISLLGDMKDKGVRPNTTTYNALFKGLQERNWVEKAFEIMDQMTENACNPDYITMEVLTQWLSDIGETEKLRSFVEGYEEDKNKVAALKNAYVLLGKHQLELAIAFFLLGGDTTSAVTVCVKNLGDEQLALVICRLVEGYGETLEHYLISKFLFPSALAKGDYWLASVLEETIISSRQPAFLDPNIEDFCLMIAAKTTLKNAIGEQNAASLSRWAILMRATALSRCGLPLEALECLSSSVSITGDSNRRSLPDNVDSGCPYEMLSAMLNETKSNWLSLDVAFQIDSHMRSDLSMQYMSKMLRKHPSWVDNDMTCLQEHMYTVSENQEYKLYLETFQDELMMTIASFQLKFSIPLHLMYSIFLSFCNRGLVYIGCHLLRDYINKYLSSEHGSGLDSCSLYPRLPELFLEVSGELLYIFARYIIMCSMDCFYLKSFTLRSNRVDENIYCAVPELYKRRLCWPFWCLRAMMQFSSVSCKEKVVGTHFAVLDLSEYFLLFASAWVQRNFSVLILIVKPLLMAKTSDVTDIKDIQKLLRESREMMASDLPIHSAGSSVQNKNQMPQVQFGDVILSVPEERRHVMVASFWGYVSSLLEHKLNLLCPELEESGLFLPPGGHPSISTSIFVNGNNVSTHNGMVPGLLAKILKVTCAHISSYCVNQFASVQSIDPVATTLFCSEDYQSQHKAPDTKLSHSNNDLDKVTGEDELSAVEALWDFCSELKKANLDFVLQHQKCLQHTLHKSFKGWSEMYPSIVRECEVDETYDREERLEIYKRNGELLEAFCINSIDQHEAALASNQKGLLFFNWEDGLPCGNKADNVWAEADWPHNGWAGSESTPIPTCVSPGVGLGSKKSTHLGLGGATVGASFSARPTFGLPGYTNTGGSSLGWGVQEDFDEFLDPPATVENVRKRAFSTHSSRPFFLVGSSNTHIFMGVRQR</sequence>
<dbReference type="Gene3D" id="1.25.40.10">
    <property type="entry name" value="Tetratricopeptide repeat domain"/>
    <property type="match status" value="7"/>
</dbReference>
<feature type="repeat" description="PPR" evidence="2">
    <location>
        <begin position="686"/>
        <end position="720"/>
    </location>
</feature>
<dbReference type="NCBIfam" id="TIGR00756">
    <property type="entry name" value="PPR"/>
    <property type="match status" value="12"/>
</dbReference>
<gene>
    <name evidence="4" type="ORF">K7X08_009717</name>
</gene>
<dbReference type="Pfam" id="PF01535">
    <property type="entry name" value="PPR"/>
    <property type="match status" value="3"/>
</dbReference>
<comment type="caution">
    <text evidence="4">The sequence shown here is derived from an EMBL/GenBank/DDBJ whole genome shotgun (WGS) entry which is preliminary data.</text>
</comment>
<feature type="repeat" description="PPR" evidence="2">
    <location>
        <begin position="615"/>
        <end position="649"/>
    </location>
</feature>
<dbReference type="OrthoDB" id="185373at2759"/>
<evidence type="ECO:0000256" key="2">
    <source>
        <dbReference type="PROSITE-ProRule" id="PRU00708"/>
    </source>
</evidence>
<dbReference type="Pfam" id="PF13812">
    <property type="entry name" value="PPR_3"/>
    <property type="match status" value="1"/>
</dbReference>
<dbReference type="InterPro" id="IPR011990">
    <property type="entry name" value="TPR-like_helical_dom_sf"/>
</dbReference>
<feature type="repeat" description="PPR" evidence="2">
    <location>
        <begin position="651"/>
        <end position="685"/>
    </location>
</feature>
<dbReference type="EMBL" id="JAJAGQ010000001">
    <property type="protein sequence ID" value="KAJ8573206.1"/>
    <property type="molecule type" value="Genomic_DNA"/>
</dbReference>
<evidence type="ECO:0000256" key="1">
    <source>
        <dbReference type="ARBA" id="ARBA00022737"/>
    </source>
</evidence>
<keyword evidence="1" id="KW-0677">Repeat</keyword>
<dbReference type="SUPFAM" id="SSF48452">
    <property type="entry name" value="TPR-like"/>
    <property type="match status" value="1"/>
</dbReference>
<name>A0A9Q1N1F1_9SOLA</name>
<feature type="repeat" description="PPR" evidence="2">
    <location>
        <begin position="510"/>
        <end position="544"/>
    </location>
</feature>
<organism evidence="4 5">
    <name type="scientific">Anisodus acutangulus</name>
    <dbReference type="NCBI Taxonomy" id="402998"/>
    <lineage>
        <taxon>Eukaryota</taxon>
        <taxon>Viridiplantae</taxon>
        <taxon>Streptophyta</taxon>
        <taxon>Embryophyta</taxon>
        <taxon>Tracheophyta</taxon>
        <taxon>Spermatophyta</taxon>
        <taxon>Magnoliopsida</taxon>
        <taxon>eudicotyledons</taxon>
        <taxon>Gunneridae</taxon>
        <taxon>Pentapetalae</taxon>
        <taxon>asterids</taxon>
        <taxon>lamiids</taxon>
        <taxon>Solanales</taxon>
        <taxon>Solanaceae</taxon>
        <taxon>Solanoideae</taxon>
        <taxon>Hyoscyameae</taxon>
        <taxon>Anisodus</taxon>
    </lineage>
</organism>
<dbReference type="InterPro" id="IPR022033">
    <property type="entry name" value="Rav1p_C"/>
</dbReference>
<feature type="repeat" description="PPR" evidence="2">
    <location>
        <begin position="580"/>
        <end position="614"/>
    </location>
</feature>
<feature type="repeat" description="PPR" evidence="2">
    <location>
        <begin position="545"/>
        <end position="579"/>
    </location>
</feature>
<feature type="repeat" description="PPR" evidence="2">
    <location>
        <begin position="440"/>
        <end position="474"/>
    </location>
</feature>
<dbReference type="Pfam" id="PF13041">
    <property type="entry name" value="PPR_2"/>
    <property type="match status" value="4"/>
</dbReference>
<dbReference type="Pfam" id="PF12234">
    <property type="entry name" value="Rav1p_C"/>
    <property type="match status" value="1"/>
</dbReference>
<feature type="repeat" description="PPR" evidence="2">
    <location>
        <begin position="294"/>
        <end position="328"/>
    </location>
</feature>
<feature type="repeat" description="PPR" evidence="2">
    <location>
        <begin position="259"/>
        <end position="293"/>
    </location>
</feature>
<dbReference type="Pfam" id="PF12854">
    <property type="entry name" value="PPR_1"/>
    <property type="match status" value="2"/>
</dbReference>
<dbReference type="InterPro" id="IPR051222">
    <property type="entry name" value="PPR/CCM1_RNA-binding"/>
</dbReference>
<dbReference type="PANTHER" id="PTHR47942">
    <property type="entry name" value="TETRATRICOPEPTIDE REPEAT (TPR)-LIKE SUPERFAMILY PROTEIN-RELATED"/>
    <property type="match status" value="1"/>
</dbReference>
<feature type="repeat" description="PPR" evidence="2">
    <location>
        <begin position="369"/>
        <end position="404"/>
    </location>
</feature>
<evidence type="ECO:0000259" key="3">
    <source>
        <dbReference type="Pfam" id="PF12234"/>
    </source>
</evidence>
<feature type="repeat" description="PPR" evidence="2">
    <location>
        <begin position="475"/>
        <end position="509"/>
    </location>
</feature>
<feature type="repeat" description="PPR" evidence="2">
    <location>
        <begin position="405"/>
        <end position="439"/>
    </location>
</feature>
<feature type="repeat" description="PPR" evidence="2">
    <location>
        <begin position="329"/>
        <end position="359"/>
    </location>
</feature>
<dbReference type="PROSITE" id="PS51375">
    <property type="entry name" value="PPR"/>
    <property type="match status" value="13"/>
</dbReference>
<protein>
    <recommendedName>
        <fullName evidence="3">RAVE complex protein Rav1 C-terminal domain-containing protein</fullName>
    </recommendedName>
</protein>
<reference evidence="5" key="1">
    <citation type="journal article" date="2023" name="Proc. Natl. Acad. Sci. U.S.A.">
        <title>Genomic and structural basis for evolution of tropane alkaloid biosynthesis.</title>
        <authorList>
            <person name="Wanga Y.-J."/>
            <person name="Taina T."/>
            <person name="Yua J.-Y."/>
            <person name="Lia J."/>
            <person name="Xua B."/>
            <person name="Chenc J."/>
            <person name="D'Auriad J.C."/>
            <person name="Huanga J.-P."/>
            <person name="Huanga S.-X."/>
        </authorList>
    </citation>
    <scope>NUCLEOTIDE SEQUENCE [LARGE SCALE GENOMIC DNA]</scope>
    <source>
        <strain evidence="5">cv. KIB-2019</strain>
    </source>
</reference>
<keyword evidence="5" id="KW-1185">Reference proteome</keyword>
<accession>A0A9Q1N1F1</accession>
<proteinExistence type="predicted"/>
<dbReference type="Proteomes" id="UP001152561">
    <property type="component" value="Unassembled WGS sequence"/>
</dbReference>
<feature type="domain" description="RAVE complex protein Rav1 C-terminal" evidence="3">
    <location>
        <begin position="746"/>
        <end position="838"/>
    </location>
</feature>
<evidence type="ECO:0000313" key="5">
    <source>
        <dbReference type="Proteomes" id="UP001152561"/>
    </source>
</evidence>